<name>A0A9X3TMI6_9BACL</name>
<dbReference type="InterPro" id="IPR003661">
    <property type="entry name" value="HisK_dim/P_dom"/>
</dbReference>
<dbReference type="InterPro" id="IPR000014">
    <property type="entry name" value="PAS"/>
</dbReference>
<dbReference type="PROSITE" id="PS50109">
    <property type="entry name" value="HIS_KIN"/>
    <property type="match status" value="1"/>
</dbReference>
<dbReference type="GO" id="GO:0030435">
    <property type="term" value="P:sporulation resulting in formation of a cellular spore"/>
    <property type="evidence" value="ECO:0007669"/>
    <property type="project" value="UniProtKB-KW"/>
</dbReference>
<dbReference type="InterPro" id="IPR036890">
    <property type="entry name" value="HATPase_C_sf"/>
</dbReference>
<proteinExistence type="predicted"/>
<evidence type="ECO:0000256" key="5">
    <source>
        <dbReference type="ARBA" id="ARBA00022741"/>
    </source>
</evidence>
<keyword evidence="8" id="KW-0749">Sporulation</keyword>
<dbReference type="CDD" id="cd00082">
    <property type="entry name" value="HisKA"/>
    <property type="match status" value="1"/>
</dbReference>
<feature type="coiled-coil region" evidence="10">
    <location>
        <begin position="120"/>
        <end position="147"/>
    </location>
</feature>
<dbReference type="RefSeq" id="WP_029099098.1">
    <property type="nucleotide sequence ID" value="NZ_JAPYYP010000002.1"/>
</dbReference>
<dbReference type="Pfam" id="PF02518">
    <property type="entry name" value="HATPase_c"/>
    <property type="match status" value="1"/>
</dbReference>
<dbReference type="PRINTS" id="PR00344">
    <property type="entry name" value="BCTRLSENSOR"/>
</dbReference>
<dbReference type="InterPro" id="IPR035965">
    <property type="entry name" value="PAS-like_dom_sf"/>
</dbReference>
<keyword evidence="10" id="KW-0175">Coiled coil</keyword>
<evidence type="ECO:0000256" key="9">
    <source>
        <dbReference type="ARBA" id="ARBA00023012"/>
    </source>
</evidence>
<dbReference type="SMART" id="SM00387">
    <property type="entry name" value="HATPase_c"/>
    <property type="match status" value="1"/>
</dbReference>
<dbReference type="InterPro" id="IPR036097">
    <property type="entry name" value="HisK_dim/P_sf"/>
</dbReference>
<dbReference type="InterPro" id="IPR004358">
    <property type="entry name" value="Sig_transdc_His_kin-like_C"/>
</dbReference>
<dbReference type="Proteomes" id="UP001151071">
    <property type="component" value="Unassembled WGS sequence"/>
</dbReference>
<feature type="domain" description="PAC" evidence="13">
    <location>
        <begin position="212"/>
        <end position="262"/>
    </location>
</feature>
<reference evidence="14" key="1">
    <citation type="submission" date="2022-12" db="EMBL/GenBank/DDBJ databases">
        <title>Draft genome sequence of the thermophilic strain Brevibacillus thermoruber HT42, isolated from Los Humeros, Puebla, Mexico, with biotechnological potential.</title>
        <authorList>
            <person name="Lara Sanchez J."/>
            <person name="Solis Palacios R."/>
            <person name="Bustos Baena A.S."/>
            <person name="Ruz Baez A.E."/>
            <person name="Espinosa Luna G."/>
            <person name="Oliart Ros R.M."/>
        </authorList>
    </citation>
    <scope>NUCLEOTIDE SEQUENCE</scope>
    <source>
        <strain evidence="14">HT42</strain>
    </source>
</reference>
<dbReference type="PROSITE" id="PS50113">
    <property type="entry name" value="PAC"/>
    <property type="match status" value="2"/>
</dbReference>
<evidence type="ECO:0000256" key="4">
    <source>
        <dbReference type="ARBA" id="ARBA00022679"/>
    </source>
</evidence>
<dbReference type="InterPro" id="IPR013767">
    <property type="entry name" value="PAS_fold"/>
</dbReference>
<evidence type="ECO:0000313" key="15">
    <source>
        <dbReference type="Proteomes" id="UP001151071"/>
    </source>
</evidence>
<feature type="domain" description="Histidine kinase" evidence="11">
    <location>
        <begin position="275"/>
        <end position="478"/>
    </location>
</feature>
<dbReference type="Gene3D" id="1.10.287.130">
    <property type="match status" value="1"/>
</dbReference>
<dbReference type="SUPFAM" id="SSF55785">
    <property type="entry name" value="PYP-like sensor domain (PAS domain)"/>
    <property type="match status" value="2"/>
</dbReference>
<evidence type="ECO:0000256" key="8">
    <source>
        <dbReference type="ARBA" id="ARBA00022969"/>
    </source>
</evidence>
<evidence type="ECO:0000259" key="13">
    <source>
        <dbReference type="PROSITE" id="PS50113"/>
    </source>
</evidence>
<dbReference type="Gene3D" id="3.30.565.10">
    <property type="entry name" value="Histidine kinase-like ATPase, C-terminal domain"/>
    <property type="match status" value="1"/>
</dbReference>
<dbReference type="EMBL" id="JAPYYP010000002">
    <property type="protein sequence ID" value="MDA5107219.1"/>
    <property type="molecule type" value="Genomic_DNA"/>
</dbReference>
<sequence length="478" mass="54618">MQAGIYGGKPSIDWYKDELRRTVENLHNHIFKYKRDEDGQFVFTLSEGKLAREFGLTTDRISGKRLQEVLQLCSEDIMTMYEKAYEGHVLEYESAMGERIFTTTLSPIVEQGRVVEVVGSSTEITERKRMERELQEAEELYRSLVEDTLVGVYIAYVNEHSFVYVNPRMAEMFGYTQEDMMRLGAVDLVVPEEREIVLKNQSRRCKGDRSPIRYQFHGLRSDGSIVHLEVLQKTTSYKGKPAVIGILQDITERKRAEEMVRKSELLSVIGQLAAGVAHEIRNPLTSLKGFLQLMYSQQQEKQQYFHIMVSELNRIEKIISEFLVLAKPQDIAFKERDVVPMLEHIIVLAETHAVMHNVRIVTRYEPDPPSVMCEENQLKQVFLNLLKNAIEAMPNGGEVHVGVRREGDTVVISFRDQGCGIPEDRLARLGEPFYTTKENGTGLGLMVSYRIIHNHGGTISVTSREQQGSTFEVRLPVG</sequence>
<dbReference type="InterPro" id="IPR013656">
    <property type="entry name" value="PAS_4"/>
</dbReference>
<dbReference type="PROSITE" id="PS50112">
    <property type="entry name" value="PAS"/>
    <property type="match status" value="1"/>
</dbReference>
<dbReference type="InterPro" id="IPR005467">
    <property type="entry name" value="His_kinase_dom"/>
</dbReference>
<dbReference type="GO" id="GO:0006355">
    <property type="term" value="P:regulation of DNA-templated transcription"/>
    <property type="evidence" value="ECO:0007669"/>
    <property type="project" value="InterPro"/>
</dbReference>
<dbReference type="SUPFAM" id="SSF47384">
    <property type="entry name" value="Homodimeric domain of signal transducing histidine kinase"/>
    <property type="match status" value="1"/>
</dbReference>
<dbReference type="Pfam" id="PF08448">
    <property type="entry name" value="PAS_4"/>
    <property type="match status" value="1"/>
</dbReference>
<dbReference type="InterPro" id="IPR003594">
    <property type="entry name" value="HATPase_dom"/>
</dbReference>
<feature type="domain" description="PAS" evidence="12">
    <location>
        <begin position="137"/>
        <end position="208"/>
    </location>
</feature>
<comment type="caution">
    <text evidence="14">The sequence shown here is derived from an EMBL/GenBank/DDBJ whole genome shotgun (WGS) entry which is preliminary data.</text>
</comment>
<dbReference type="GO" id="GO:0005524">
    <property type="term" value="F:ATP binding"/>
    <property type="evidence" value="ECO:0007669"/>
    <property type="project" value="UniProtKB-KW"/>
</dbReference>
<keyword evidence="3" id="KW-0597">Phosphoprotein</keyword>
<evidence type="ECO:0000313" key="14">
    <source>
        <dbReference type="EMBL" id="MDA5107219.1"/>
    </source>
</evidence>
<keyword evidence="6" id="KW-0418">Kinase</keyword>
<dbReference type="InterPro" id="IPR000700">
    <property type="entry name" value="PAS-assoc_C"/>
</dbReference>
<evidence type="ECO:0000256" key="10">
    <source>
        <dbReference type="SAM" id="Coils"/>
    </source>
</evidence>
<dbReference type="SMART" id="SM00388">
    <property type="entry name" value="HisKA"/>
    <property type="match status" value="1"/>
</dbReference>
<keyword evidence="7" id="KW-0067">ATP-binding</keyword>
<accession>A0A9X3TMI6</accession>
<dbReference type="FunFam" id="1.10.287.130:FF:000040">
    <property type="entry name" value="PAS domain-containing sensor histidine kinase"/>
    <property type="match status" value="1"/>
</dbReference>
<evidence type="ECO:0000256" key="2">
    <source>
        <dbReference type="ARBA" id="ARBA00012438"/>
    </source>
</evidence>
<dbReference type="Gene3D" id="3.30.450.20">
    <property type="entry name" value="PAS domain"/>
    <property type="match status" value="2"/>
</dbReference>
<dbReference type="GO" id="GO:0000155">
    <property type="term" value="F:phosphorelay sensor kinase activity"/>
    <property type="evidence" value="ECO:0007669"/>
    <property type="project" value="InterPro"/>
</dbReference>
<keyword evidence="4" id="KW-0808">Transferase</keyword>
<dbReference type="Pfam" id="PF00512">
    <property type="entry name" value="HisKA"/>
    <property type="match status" value="1"/>
</dbReference>
<evidence type="ECO:0000256" key="1">
    <source>
        <dbReference type="ARBA" id="ARBA00000085"/>
    </source>
</evidence>
<dbReference type="SUPFAM" id="SSF55874">
    <property type="entry name" value="ATPase domain of HSP90 chaperone/DNA topoisomerase II/histidine kinase"/>
    <property type="match status" value="1"/>
</dbReference>
<keyword evidence="9" id="KW-0902">Two-component regulatory system</keyword>
<keyword evidence="5" id="KW-0547">Nucleotide-binding</keyword>
<dbReference type="NCBIfam" id="TIGR00229">
    <property type="entry name" value="sensory_box"/>
    <property type="match status" value="1"/>
</dbReference>
<dbReference type="CDD" id="cd00075">
    <property type="entry name" value="HATPase"/>
    <property type="match status" value="1"/>
</dbReference>
<comment type="catalytic activity">
    <reaction evidence="1">
        <text>ATP + protein L-histidine = ADP + protein N-phospho-L-histidine.</text>
        <dbReference type="EC" id="2.7.13.3"/>
    </reaction>
</comment>
<dbReference type="PANTHER" id="PTHR43065">
    <property type="entry name" value="SENSOR HISTIDINE KINASE"/>
    <property type="match status" value="1"/>
</dbReference>
<dbReference type="Pfam" id="PF00989">
    <property type="entry name" value="PAS"/>
    <property type="match status" value="1"/>
</dbReference>
<evidence type="ECO:0000259" key="12">
    <source>
        <dbReference type="PROSITE" id="PS50112"/>
    </source>
</evidence>
<keyword evidence="15" id="KW-1185">Reference proteome</keyword>
<evidence type="ECO:0000256" key="7">
    <source>
        <dbReference type="ARBA" id="ARBA00022840"/>
    </source>
</evidence>
<dbReference type="PANTHER" id="PTHR43065:SF34">
    <property type="entry name" value="SPORULATION KINASE A"/>
    <property type="match status" value="1"/>
</dbReference>
<feature type="domain" description="PAC" evidence="13">
    <location>
        <begin position="83"/>
        <end position="136"/>
    </location>
</feature>
<protein>
    <recommendedName>
        <fullName evidence="2">histidine kinase</fullName>
        <ecNumber evidence="2">2.7.13.3</ecNumber>
    </recommendedName>
</protein>
<dbReference type="CDD" id="cd00130">
    <property type="entry name" value="PAS"/>
    <property type="match status" value="1"/>
</dbReference>
<organism evidence="14 15">
    <name type="scientific">Brevibacillus thermoruber</name>
    <dbReference type="NCBI Taxonomy" id="33942"/>
    <lineage>
        <taxon>Bacteria</taxon>
        <taxon>Bacillati</taxon>
        <taxon>Bacillota</taxon>
        <taxon>Bacilli</taxon>
        <taxon>Bacillales</taxon>
        <taxon>Paenibacillaceae</taxon>
        <taxon>Brevibacillus</taxon>
    </lineage>
</organism>
<gene>
    <name evidence="14" type="ORF">O3V59_02515</name>
</gene>
<dbReference type="AlphaFoldDB" id="A0A9X3TMI6"/>
<dbReference type="EC" id="2.7.13.3" evidence="2"/>
<dbReference type="SMART" id="SM00091">
    <property type="entry name" value="PAS"/>
    <property type="match status" value="1"/>
</dbReference>
<evidence type="ECO:0000256" key="3">
    <source>
        <dbReference type="ARBA" id="ARBA00022553"/>
    </source>
</evidence>
<evidence type="ECO:0000256" key="6">
    <source>
        <dbReference type="ARBA" id="ARBA00022777"/>
    </source>
</evidence>
<evidence type="ECO:0000259" key="11">
    <source>
        <dbReference type="PROSITE" id="PS50109"/>
    </source>
</evidence>